<keyword evidence="1" id="KW-0812">Transmembrane</keyword>
<protein>
    <submittedName>
        <fullName evidence="2">Uncharacterized protein</fullName>
    </submittedName>
</protein>
<accession>A0A1H1A1G4</accession>
<name>A0A1H1A1G4_NATTX</name>
<keyword evidence="1" id="KW-0472">Membrane</keyword>
<feature type="transmembrane region" description="Helical" evidence="1">
    <location>
        <begin position="95"/>
        <end position="116"/>
    </location>
</feature>
<dbReference type="AlphaFoldDB" id="A0A1H1A1G4"/>
<sequence>MTYDRSEYPAPMDHDTVRTVGKLLIATLSAILLLSLISVLPGVDRVIPGTPVTFVGVVGAIVTVAIVALLLYLAPALASLLRSALEGPPAVVDDIASIVQLLVVFLAVIVAHRGLAPLFVPLLGDAGWTYDVVFLAIALPPLAILAARLYVSLEPISELLAERVTRGDERDEQAGIDGTGGE</sequence>
<keyword evidence="3" id="KW-1185">Reference proteome</keyword>
<dbReference type="EMBL" id="FNLC01000001">
    <property type="protein sequence ID" value="SDQ33482.1"/>
    <property type="molecule type" value="Genomic_DNA"/>
</dbReference>
<organism evidence="2 3">
    <name type="scientific">Natronobacterium texcoconense</name>
    <dbReference type="NCBI Taxonomy" id="1095778"/>
    <lineage>
        <taxon>Archaea</taxon>
        <taxon>Methanobacteriati</taxon>
        <taxon>Methanobacteriota</taxon>
        <taxon>Stenosarchaea group</taxon>
        <taxon>Halobacteria</taxon>
        <taxon>Halobacteriales</taxon>
        <taxon>Natrialbaceae</taxon>
        <taxon>Natronobacterium</taxon>
    </lineage>
</organism>
<evidence type="ECO:0000313" key="3">
    <source>
        <dbReference type="Proteomes" id="UP000198848"/>
    </source>
</evidence>
<keyword evidence="1" id="KW-1133">Transmembrane helix</keyword>
<dbReference type="STRING" id="1095778.SAMN04489842_0523"/>
<dbReference type="OrthoDB" id="206383at2157"/>
<proteinExistence type="predicted"/>
<gene>
    <name evidence="2" type="ORF">SAMN04489842_0523</name>
</gene>
<evidence type="ECO:0000256" key="1">
    <source>
        <dbReference type="SAM" id="Phobius"/>
    </source>
</evidence>
<feature type="transmembrane region" description="Helical" evidence="1">
    <location>
        <begin position="128"/>
        <end position="151"/>
    </location>
</feature>
<dbReference type="Proteomes" id="UP000198848">
    <property type="component" value="Unassembled WGS sequence"/>
</dbReference>
<feature type="transmembrane region" description="Helical" evidence="1">
    <location>
        <begin position="52"/>
        <end position="75"/>
    </location>
</feature>
<reference evidence="3" key="1">
    <citation type="submission" date="2016-10" db="EMBL/GenBank/DDBJ databases">
        <authorList>
            <person name="Varghese N."/>
            <person name="Submissions S."/>
        </authorList>
    </citation>
    <scope>NUCLEOTIDE SEQUENCE [LARGE SCALE GENOMIC DNA]</scope>
    <source>
        <strain evidence="3">DSM 24767</strain>
    </source>
</reference>
<feature type="transmembrane region" description="Helical" evidence="1">
    <location>
        <begin position="20"/>
        <end position="40"/>
    </location>
</feature>
<evidence type="ECO:0000313" key="2">
    <source>
        <dbReference type="EMBL" id="SDQ33482.1"/>
    </source>
</evidence>